<dbReference type="InterPro" id="IPR046288">
    <property type="entry name" value="DUF6325"/>
</dbReference>
<dbReference type="RefSeq" id="WP_068970529.1">
    <property type="nucleotide sequence ID" value="NZ_CP121270.1"/>
</dbReference>
<name>A0AAX3T7U7_9ACTN</name>
<dbReference type="Pfam" id="PF19850">
    <property type="entry name" value="DUF6325"/>
    <property type="match status" value="1"/>
</dbReference>
<keyword evidence="3" id="KW-1185">Reference proteome</keyword>
<dbReference type="EMBL" id="CP121270">
    <property type="protein sequence ID" value="WFP25009.1"/>
    <property type="molecule type" value="Genomic_DNA"/>
</dbReference>
<evidence type="ECO:0000313" key="4">
    <source>
        <dbReference type="Proteomes" id="UP001213504"/>
    </source>
</evidence>
<dbReference type="AlphaFoldDB" id="A0AAX3T7U7"/>
<proteinExistence type="predicted"/>
<dbReference type="EMBL" id="JAKJLQ010000018">
    <property type="protein sequence ID" value="MDF6103186.1"/>
    <property type="molecule type" value="Genomic_DNA"/>
</dbReference>
<organism evidence="2 4">
    <name type="scientific">Gordonia hongkongensis</name>
    <dbReference type="NCBI Taxonomy" id="1701090"/>
    <lineage>
        <taxon>Bacteria</taxon>
        <taxon>Bacillati</taxon>
        <taxon>Actinomycetota</taxon>
        <taxon>Actinomycetes</taxon>
        <taxon>Mycobacteriales</taxon>
        <taxon>Gordoniaceae</taxon>
        <taxon>Gordonia</taxon>
    </lineage>
</organism>
<dbReference type="Proteomes" id="UP001213504">
    <property type="component" value="Chromosome"/>
</dbReference>
<evidence type="ECO:0000313" key="2">
    <source>
        <dbReference type="EMBL" id="WFP25009.1"/>
    </source>
</evidence>
<protein>
    <submittedName>
        <fullName evidence="2">DUF6325 family protein</fullName>
    </submittedName>
</protein>
<reference evidence="1" key="1">
    <citation type="journal article" date="2022" name="Data Brief">
        <title>Draft genome sequence data of Gordonia hongkongensis strain EUFUS-Z928 isolated from the octocoral Eunicea fusca.</title>
        <authorList>
            <person name="Sanchez-Suarez J."/>
            <person name="Diaz L."/>
            <person name="Melo-Bolivar J."/>
            <person name="Villamil L."/>
        </authorList>
    </citation>
    <scope>NUCLEOTIDE SEQUENCE</scope>
    <source>
        <strain evidence="1">EUFUS-Z928</strain>
    </source>
</reference>
<evidence type="ECO:0000313" key="3">
    <source>
        <dbReference type="Proteomes" id="UP001152308"/>
    </source>
</evidence>
<evidence type="ECO:0000313" key="1">
    <source>
        <dbReference type="EMBL" id="MDF6103186.1"/>
    </source>
</evidence>
<reference evidence="2" key="3">
    <citation type="submission" date="2023-04" db="EMBL/GenBank/DDBJ databases">
        <title>Complete genome sequence of a phthalic acid esters degrading bacterial strain.</title>
        <authorList>
            <person name="Weng L."/>
            <person name="Jia Y."/>
            <person name="Ren L."/>
        </authorList>
    </citation>
    <scope>NUCLEOTIDE SEQUENCE</scope>
    <source>
        <strain evidence="2">RL-LY01</strain>
    </source>
</reference>
<gene>
    <name evidence="1" type="ORF">L2299_19255</name>
    <name evidence="2" type="ORF">P9A14_00220</name>
</gene>
<dbReference type="Proteomes" id="UP001152308">
    <property type="component" value="Unassembled WGS sequence"/>
</dbReference>
<accession>A0AAX3T7U7</accession>
<sequence>MTRELGPVDYVVVELPAGASSVDRYVHVELAGLVDNHLVRVLDLLVVSRRADGTVAIAEFEDSDLDELDSLGSSMIELLSLEDVENLAMAISPGGSGLAIVWEYICTASFFSAVASAGGHVTAHGRIPERAIVASLRAARESS</sequence>
<reference evidence="1" key="2">
    <citation type="submission" date="2022-01" db="EMBL/GenBank/DDBJ databases">
        <authorList>
            <person name="Sanchez-Suarez J."/>
            <person name="Villamil L."/>
            <person name="Diaz L.E."/>
        </authorList>
    </citation>
    <scope>NUCLEOTIDE SEQUENCE</scope>
    <source>
        <strain evidence="1">EUFUS-Z928</strain>
    </source>
</reference>